<dbReference type="AlphaFoldDB" id="A0A426U4A1"/>
<comment type="caution">
    <text evidence="2">The sequence shown here is derived from an EMBL/GenBank/DDBJ whole genome shotgun (WGS) entry which is preliminary data.</text>
</comment>
<evidence type="ECO:0008006" key="4">
    <source>
        <dbReference type="Google" id="ProtNLM"/>
    </source>
</evidence>
<evidence type="ECO:0000313" key="2">
    <source>
        <dbReference type="EMBL" id="RRR74724.1"/>
    </source>
</evidence>
<evidence type="ECO:0000256" key="1">
    <source>
        <dbReference type="SAM" id="Phobius"/>
    </source>
</evidence>
<feature type="transmembrane region" description="Helical" evidence="1">
    <location>
        <begin position="21"/>
        <end position="44"/>
    </location>
</feature>
<evidence type="ECO:0000313" key="3">
    <source>
        <dbReference type="Proteomes" id="UP000280307"/>
    </source>
</evidence>
<name>A0A426U4A1_9CHLR</name>
<gene>
    <name evidence="2" type="ORF">EI684_06425</name>
</gene>
<keyword evidence="1" id="KW-0472">Membrane</keyword>
<dbReference type="EMBL" id="RSAS01000244">
    <property type="protein sequence ID" value="RRR74724.1"/>
    <property type="molecule type" value="Genomic_DNA"/>
</dbReference>
<dbReference type="Proteomes" id="UP000280307">
    <property type="component" value="Unassembled WGS sequence"/>
</dbReference>
<sequence>MQILEQTPAARRAAQQRTLNLAWVTLVFFFALFLILLGWTLLVLRQNYQTALRPLPDGATVIIRERAEWVAWRPIGRSIFQGAEDGQALVVGDTLRAAASAGYGQVTTLRLFEQSQLDLWAGAEVLIEKLHTTRWHDGLLEITLRQKAGYVRYDLKPNAIYAQTRFTILVGEARITLASGGSYSIDLRPPERTVQRVDGGNALEADVAVRNGSALITGATGQISQINAGERILINPTGELSPVVPARWELVRDGGFSQYGEVEYNNTTLDDPTAPQSQTWSVYSVPDLPAEQRGYFRLAEICRPPIISGCIANDRRTAAWFYRTGGQTSSFTTGIKQELGAHSEGVDISEFRSLRFSLWVRVIYQSLQDAGDRGSECPIMIRLVAKRTSPADPEEQRDFCAFVDKDMVPPTVTEPGMEYYRVPEAEWAQISFDLRDPGKLPDYRYLRRIQIFAQGHDYDSRVTGVSLIGEQ</sequence>
<keyword evidence="1" id="KW-0812">Transmembrane</keyword>
<accession>A0A426U4A1</accession>
<keyword evidence="1" id="KW-1133">Transmembrane helix</keyword>
<reference evidence="2 3" key="1">
    <citation type="submission" date="2018-12" db="EMBL/GenBank/DDBJ databases">
        <title>Genome Sequence of Candidatus Viridilinea halotolerans isolated from saline sulfide-rich spring.</title>
        <authorList>
            <person name="Grouzdev D.S."/>
            <person name="Burganskaya E.I."/>
            <person name="Krutkina M.S."/>
            <person name="Sukhacheva M.V."/>
            <person name="Gorlenko V.M."/>
        </authorList>
    </citation>
    <scope>NUCLEOTIDE SEQUENCE [LARGE SCALE GENOMIC DNA]</scope>
    <source>
        <strain evidence="2">Chok-6</strain>
    </source>
</reference>
<proteinExistence type="predicted"/>
<protein>
    <recommendedName>
        <fullName evidence="4">FecR protein domain-containing protein</fullName>
    </recommendedName>
</protein>
<organism evidence="2 3">
    <name type="scientific">Candidatus Viridilinea halotolerans</name>
    <dbReference type="NCBI Taxonomy" id="2491704"/>
    <lineage>
        <taxon>Bacteria</taxon>
        <taxon>Bacillati</taxon>
        <taxon>Chloroflexota</taxon>
        <taxon>Chloroflexia</taxon>
        <taxon>Chloroflexales</taxon>
        <taxon>Chloroflexineae</taxon>
        <taxon>Oscillochloridaceae</taxon>
        <taxon>Candidatus Viridilinea</taxon>
    </lineage>
</organism>